<dbReference type="HOGENOM" id="CLU_1407410_0_0_11"/>
<accession>Q73Y00</accession>
<dbReference type="AlphaFoldDB" id="Q73Y00"/>
<keyword evidence="1" id="KW-1133">Transmembrane helix</keyword>
<dbReference type="EMBL" id="AE016958">
    <property type="protein sequence ID" value="AAS04475.1"/>
    <property type="molecule type" value="Genomic_DNA"/>
</dbReference>
<dbReference type="Proteomes" id="UP000000580">
    <property type="component" value="Chromosome"/>
</dbReference>
<evidence type="ECO:0000313" key="3">
    <source>
        <dbReference type="Proteomes" id="UP000000580"/>
    </source>
</evidence>
<evidence type="ECO:0000256" key="1">
    <source>
        <dbReference type="SAM" id="Phobius"/>
    </source>
</evidence>
<sequence>MDQDDLPRTARVSIVAPSPEGELAEVALLFTNIVRRDTAAFREELQNLVNSLAETSETKPVITESQTPYPGGGLAQYGIAFAVGLPTALAYNVIYDALKKLSHRFSWTAGSPPQERFLMENANPLALGAIEQGFGVARDDLRPVVVDVQGLRAHVVYHAKDGSMFTVEMENTGQFAITSVRKNWPNAGWGDES</sequence>
<proteinExistence type="predicted"/>
<gene>
    <name evidence="2" type="ordered locus">MAP_2158</name>
</gene>
<protein>
    <submittedName>
        <fullName evidence="2">Uncharacterized protein</fullName>
    </submittedName>
</protein>
<evidence type="ECO:0000313" key="2">
    <source>
        <dbReference type="EMBL" id="AAS04475.1"/>
    </source>
</evidence>
<keyword evidence="1" id="KW-0472">Membrane</keyword>
<name>Q73Y00_MYCPA</name>
<organism evidence="2 3">
    <name type="scientific">Mycolicibacterium paratuberculosis (strain ATCC BAA-968 / K-10)</name>
    <name type="common">Mycobacterium paratuberculosis</name>
    <dbReference type="NCBI Taxonomy" id="262316"/>
    <lineage>
        <taxon>Bacteria</taxon>
        <taxon>Bacillati</taxon>
        <taxon>Actinomycetota</taxon>
        <taxon>Actinomycetes</taxon>
        <taxon>Mycobacteriales</taxon>
        <taxon>Mycobacteriaceae</taxon>
        <taxon>Mycobacterium</taxon>
        <taxon>Mycobacterium avium complex (MAC)</taxon>
    </lineage>
</organism>
<feature type="transmembrane region" description="Helical" evidence="1">
    <location>
        <begin position="74"/>
        <end position="94"/>
    </location>
</feature>
<dbReference type="KEGG" id="mpa:MAP_2158"/>
<keyword evidence="3" id="KW-1185">Reference proteome</keyword>
<reference evidence="2 3" key="1">
    <citation type="journal article" date="2005" name="Proc. Natl. Acad. Sci. U.S.A.">
        <title>The complete genome sequence of Mycobacterium avium subspecies paratuberculosis.</title>
        <authorList>
            <person name="Li L."/>
            <person name="Bannantine J.P."/>
            <person name="Zhang Q."/>
            <person name="Amonsin A."/>
            <person name="May B.J."/>
            <person name="Alt D."/>
            <person name="Banerji N."/>
            <person name="Kanjilal S."/>
            <person name="Kapur V."/>
        </authorList>
    </citation>
    <scope>NUCLEOTIDE SEQUENCE [LARGE SCALE GENOMIC DNA]</scope>
    <source>
        <strain evidence="3">ATCC BAA-968 / K-10</strain>
    </source>
</reference>
<dbReference type="STRING" id="262316.MAP_2158"/>
<dbReference type="PATRIC" id="fig|262316.17.peg.2294"/>
<keyword evidence="1" id="KW-0812">Transmembrane</keyword>
<dbReference type="RefSeq" id="WP_010949499.1">
    <property type="nucleotide sequence ID" value="NC_002944.2"/>
</dbReference>